<dbReference type="Pfam" id="PF18105">
    <property type="entry name" value="PGM1_C"/>
    <property type="match status" value="1"/>
</dbReference>
<dbReference type="Proteomes" id="UP000620156">
    <property type="component" value="Unassembled WGS sequence"/>
</dbReference>
<dbReference type="InterPro" id="IPR011761">
    <property type="entry name" value="ATP-grasp"/>
</dbReference>
<dbReference type="SUPFAM" id="SSF56059">
    <property type="entry name" value="Glutathione synthetase ATP-binding domain-like"/>
    <property type="match status" value="1"/>
</dbReference>
<dbReference type="GO" id="GO:0005524">
    <property type="term" value="F:ATP binding"/>
    <property type="evidence" value="ECO:0007669"/>
    <property type="project" value="UniProtKB-UniRule"/>
</dbReference>
<dbReference type="EMBL" id="BMQK01000012">
    <property type="protein sequence ID" value="GGQ72997.1"/>
    <property type="molecule type" value="Genomic_DNA"/>
</dbReference>
<evidence type="ECO:0000313" key="4">
    <source>
        <dbReference type="Proteomes" id="UP000620156"/>
    </source>
</evidence>
<dbReference type="PROSITE" id="PS50975">
    <property type="entry name" value="ATP_GRASP"/>
    <property type="match status" value="1"/>
</dbReference>
<keyword evidence="1" id="KW-0547">Nucleotide-binding</keyword>
<keyword evidence="1" id="KW-0067">ATP-binding</keyword>
<organism evidence="3 4">
    <name type="scientific">Streptomyces ruber</name>
    <dbReference type="NCBI Taxonomy" id="83378"/>
    <lineage>
        <taxon>Bacteria</taxon>
        <taxon>Bacillati</taxon>
        <taxon>Actinomycetota</taxon>
        <taxon>Actinomycetes</taxon>
        <taxon>Kitasatosporales</taxon>
        <taxon>Streptomycetaceae</taxon>
        <taxon>Streptomyces</taxon>
    </lineage>
</organism>
<reference evidence="3" key="1">
    <citation type="journal article" date="2014" name="Int. J. Syst. Evol. Microbiol.">
        <title>Complete genome sequence of Corynebacterium casei LMG S-19264T (=DSM 44701T), isolated from a smear-ripened cheese.</title>
        <authorList>
            <consortium name="US DOE Joint Genome Institute (JGI-PGF)"/>
            <person name="Walter F."/>
            <person name="Albersmeier A."/>
            <person name="Kalinowski J."/>
            <person name="Ruckert C."/>
        </authorList>
    </citation>
    <scope>NUCLEOTIDE SEQUENCE</scope>
    <source>
        <strain evidence="3">JCM 3131</strain>
    </source>
</reference>
<reference evidence="3" key="2">
    <citation type="submission" date="2020-09" db="EMBL/GenBank/DDBJ databases">
        <authorList>
            <person name="Sun Q."/>
            <person name="Ohkuma M."/>
        </authorList>
    </citation>
    <scope>NUCLEOTIDE SEQUENCE</scope>
    <source>
        <strain evidence="3">JCM 3131</strain>
    </source>
</reference>
<keyword evidence="4" id="KW-1185">Reference proteome</keyword>
<evidence type="ECO:0000313" key="3">
    <source>
        <dbReference type="EMBL" id="GGQ72997.1"/>
    </source>
</evidence>
<proteinExistence type="predicted"/>
<protein>
    <recommendedName>
        <fullName evidence="2">ATP-grasp domain-containing protein</fullName>
    </recommendedName>
</protein>
<evidence type="ECO:0000259" key="2">
    <source>
        <dbReference type="PROSITE" id="PS50975"/>
    </source>
</evidence>
<name>A0A918BJ70_9ACTN</name>
<gene>
    <name evidence="3" type="ORF">GCM10010145_48390</name>
</gene>
<dbReference type="InterPro" id="IPR040754">
    <property type="entry name" value="PreAtp-grasp"/>
</dbReference>
<dbReference type="Pfam" id="PF18604">
    <property type="entry name" value="PreAtp-grasp"/>
    <property type="match status" value="1"/>
</dbReference>
<dbReference type="GO" id="GO:0046872">
    <property type="term" value="F:metal ion binding"/>
    <property type="evidence" value="ECO:0007669"/>
    <property type="project" value="InterPro"/>
</dbReference>
<dbReference type="AlphaFoldDB" id="A0A918BJ70"/>
<sequence length="441" mass="47783">MRVLIGNAFSEVLVGRYGRTRAQWKAQKLLWWARPGDVLVLPGEPDHDFLDYALRLRGVDPGAVRVVVPPDDEEGDPRLTRGRLLDERLHATLRGVIGVRPVETVLAFWPDTTVSSLADAIGAKEALSGYAFMTQSGGTVSNSKAVFRAVAAGVGAPVPDGVVCVLREEAEQVAWAMLAEGRPVMLKGEYFMSGDGNVILGPDDGFPPLGARTRIVTVRPDQVTKALADHWDRLTGAGRYRLVVEEYHPGCTSLFAEFLVTDSDVVHKGDGELLKDPQGVGQIMPFQGQPADVRRQLLEGGAALSQALRAVGYRGIVSADAVVTPDRQVLFTEYNGRTTSSTHIYEVIGKELVGERYPAQRVLFEKVQLKAPSFAEALRRLRACGLAYDRTAGHGVVLTSAYESRVSNLNYCAVGEDLASVLALSREVDRLVADPAEPGAR</sequence>
<evidence type="ECO:0000256" key="1">
    <source>
        <dbReference type="PROSITE-ProRule" id="PRU00409"/>
    </source>
</evidence>
<comment type="caution">
    <text evidence="3">The sequence shown here is derived from an EMBL/GenBank/DDBJ whole genome shotgun (WGS) entry which is preliminary data.</text>
</comment>
<dbReference type="InterPro" id="IPR041356">
    <property type="entry name" value="PGM1_C"/>
</dbReference>
<feature type="domain" description="ATP-grasp" evidence="2">
    <location>
        <begin position="148"/>
        <end position="361"/>
    </location>
</feature>
<accession>A0A918BJ70</accession>
<dbReference type="RefSeq" id="WP_189218967.1">
    <property type="nucleotide sequence ID" value="NZ_BMQK01000012.1"/>
</dbReference>